<dbReference type="Ensembl" id="ENSHHUT00000028947.1">
    <property type="protein sequence ID" value="ENSHHUP00000027832.1"/>
    <property type="gene ID" value="ENSHHUG00000017689.1"/>
</dbReference>
<sequence>KPMLEARAFRNQQYFILKRMTINIINKSQHALPNYETIASAGMDLRANLTQSITLQPLERTIVKTGLFIELPIGYEAQVRPRSGLAAKNGITVLNAPGTVDADYRGEIGVILVNLSNDPFVIENGERIAQLIIAKHERADWIEVQELTETSRGAGGFGSTGVK</sequence>
<keyword evidence="10" id="KW-1185">Reference proteome</keyword>
<keyword evidence="4 7" id="KW-0378">Hydrolase</keyword>
<evidence type="ECO:0000256" key="6">
    <source>
        <dbReference type="ARBA" id="ARBA00023080"/>
    </source>
</evidence>
<dbReference type="Gene3D" id="2.70.40.10">
    <property type="match status" value="1"/>
</dbReference>
<keyword evidence="3 7" id="KW-0479">Metal-binding</keyword>
<dbReference type="STRING" id="62062.ENSHHUP00000027832"/>
<comment type="similarity">
    <text evidence="2 7">Belongs to the dUTPase family.</text>
</comment>
<dbReference type="SUPFAM" id="SSF51283">
    <property type="entry name" value="dUTPase-like"/>
    <property type="match status" value="1"/>
</dbReference>
<dbReference type="UniPathway" id="UPA00610">
    <property type="reaction ID" value="UER00666"/>
</dbReference>
<dbReference type="InterPro" id="IPR008181">
    <property type="entry name" value="dUTPase"/>
</dbReference>
<comment type="function">
    <text evidence="7">Involved in nucleotide metabolism via production of dUMP, the immediate precursor of thymidine nucleotides, and decreases the intracellular concentration of dUTP so that uracil cannot be incorporated into DNA.</text>
</comment>
<dbReference type="NCBIfam" id="NF001862">
    <property type="entry name" value="PRK00601.1"/>
    <property type="match status" value="1"/>
</dbReference>
<dbReference type="Pfam" id="PF00692">
    <property type="entry name" value="dUTPase"/>
    <property type="match status" value="1"/>
</dbReference>
<keyword evidence="6 7" id="KW-0546">Nucleotide metabolism</keyword>
<dbReference type="GO" id="GO:0046081">
    <property type="term" value="P:dUTP catabolic process"/>
    <property type="evidence" value="ECO:0007669"/>
    <property type="project" value="UniProtKB-UniRule"/>
</dbReference>
<dbReference type="GeneTree" id="ENSGT00390000018390"/>
<dbReference type="EC" id="3.6.1.23" evidence="7"/>
<dbReference type="CDD" id="cd07557">
    <property type="entry name" value="trimeric_dUTPase"/>
    <property type="match status" value="1"/>
</dbReference>
<dbReference type="AlphaFoldDB" id="A0A4W5LPK1"/>
<dbReference type="NCBIfam" id="TIGR00576">
    <property type="entry name" value="dut"/>
    <property type="match status" value="1"/>
</dbReference>
<reference evidence="9" key="3">
    <citation type="submission" date="2025-09" db="UniProtKB">
        <authorList>
            <consortium name="Ensembl"/>
        </authorList>
    </citation>
    <scope>IDENTIFICATION</scope>
</reference>
<dbReference type="FunFam" id="2.70.40.10:FF:000002">
    <property type="entry name" value="dUTP diphosphatase"/>
    <property type="match status" value="1"/>
</dbReference>
<name>A0A4W5LPK1_9TELE</name>
<dbReference type="InterPro" id="IPR036157">
    <property type="entry name" value="dUTPase-like_sf"/>
</dbReference>
<dbReference type="GO" id="GO:0006226">
    <property type="term" value="P:dUMP biosynthetic process"/>
    <property type="evidence" value="ECO:0007669"/>
    <property type="project" value="UniProtKB-UniRule"/>
</dbReference>
<evidence type="ECO:0000313" key="10">
    <source>
        <dbReference type="Proteomes" id="UP000314982"/>
    </source>
</evidence>
<accession>A0A4W5LPK1</accession>
<dbReference type="HAMAP" id="MF_00116">
    <property type="entry name" value="dUTPase_bact"/>
    <property type="match status" value="1"/>
</dbReference>
<comment type="cofactor">
    <cofactor evidence="7">
        <name>Mg(2+)</name>
        <dbReference type="ChEBI" id="CHEBI:18420"/>
    </cofactor>
</comment>
<dbReference type="Proteomes" id="UP000314982">
    <property type="component" value="Unassembled WGS sequence"/>
</dbReference>
<proteinExistence type="inferred from homology"/>
<organism evidence="9 10">
    <name type="scientific">Hucho hucho</name>
    <name type="common">huchen</name>
    <dbReference type="NCBI Taxonomy" id="62062"/>
    <lineage>
        <taxon>Eukaryota</taxon>
        <taxon>Metazoa</taxon>
        <taxon>Chordata</taxon>
        <taxon>Craniata</taxon>
        <taxon>Vertebrata</taxon>
        <taxon>Euteleostomi</taxon>
        <taxon>Actinopterygii</taxon>
        <taxon>Neopterygii</taxon>
        <taxon>Teleostei</taxon>
        <taxon>Protacanthopterygii</taxon>
        <taxon>Salmoniformes</taxon>
        <taxon>Salmonidae</taxon>
        <taxon>Salmoninae</taxon>
        <taxon>Hucho</taxon>
    </lineage>
</organism>
<evidence type="ECO:0000259" key="8">
    <source>
        <dbReference type="Pfam" id="PF00692"/>
    </source>
</evidence>
<dbReference type="GO" id="GO:0000287">
    <property type="term" value="F:magnesium ion binding"/>
    <property type="evidence" value="ECO:0007669"/>
    <property type="project" value="UniProtKB-UniRule"/>
</dbReference>
<dbReference type="PANTHER" id="PTHR11241:SF0">
    <property type="entry name" value="DEOXYURIDINE 5'-TRIPHOSPHATE NUCLEOTIDOHYDROLASE"/>
    <property type="match status" value="1"/>
</dbReference>
<evidence type="ECO:0000256" key="2">
    <source>
        <dbReference type="ARBA" id="ARBA00006581"/>
    </source>
</evidence>
<evidence type="ECO:0000313" key="9">
    <source>
        <dbReference type="Ensembl" id="ENSHHUP00000027832.1"/>
    </source>
</evidence>
<comment type="pathway">
    <text evidence="1 7">Pyrimidine metabolism; dUMP biosynthesis; dUMP from dCTP (dUTP route): step 2/2.</text>
</comment>
<dbReference type="InterPro" id="IPR029054">
    <property type="entry name" value="dUTPase-like"/>
</dbReference>
<feature type="domain" description="dUTPase-like" evidence="8">
    <location>
        <begin position="31"/>
        <end position="161"/>
    </location>
</feature>
<reference evidence="10" key="1">
    <citation type="submission" date="2018-06" db="EMBL/GenBank/DDBJ databases">
        <title>Genome assembly of Danube salmon.</title>
        <authorList>
            <person name="Macqueen D.J."/>
            <person name="Gundappa M.K."/>
        </authorList>
    </citation>
    <scope>NUCLEOTIDE SEQUENCE [LARGE SCALE GENOMIC DNA]</scope>
</reference>
<keyword evidence="5 7" id="KW-0460">Magnesium</keyword>
<protein>
    <recommendedName>
        <fullName evidence="7">Deoxyuridine 5'-triphosphate nucleotidohydrolase</fullName>
        <shortName evidence="7">dUTPase</shortName>
        <ecNumber evidence="7">3.6.1.23</ecNumber>
    </recommendedName>
    <alternativeName>
        <fullName evidence="7">dUTP pyrophosphatase</fullName>
    </alternativeName>
</protein>
<evidence type="ECO:0000256" key="7">
    <source>
        <dbReference type="RuleBase" id="RU367024"/>
    </source>
</evidence>
<reference evidence="9" key="2">
    <citation type="submission" date="2025-08" db="UniProtKB">
        <authorList>
            <consortium name="Ensembl"/>
        </authorList>
    </citation>
    <scope>IDENTIFICATION</scope>
</reference>
<evidence type="ECO:0000256" key="4">
    <source>
        <dbReference type="ARBA" id="ARBA00022801"/>
    </source>
</evidence>
<dbReference type="GO" id="GO:0004170">
    <property type="term" value="F:dUTP diphosphatase activity"/>
    <property type="evidence" value="ECO:0007669"/>
    <property type="project" value="UniProtKB-UniRule"/>
</dbReference>
<evidence type="ECO:0000256" key="3">
    <source>
        <dbReference type="ARBA" id="ARBA00022723"/>
    </source>
</evidence>
<evidence type="ECO:0000256" key="5">
    <source>
        <dbReference type="ARBA" id="ARBA00022842"/>
    </source>
</evidence>
<evidence type="ECO:0000256" key="1">
    <source>
        <dbReference type="ARBA" id="ARBA00005142"/>
    </source>
</evidence>
<comment type="catalytic activity">
    <reaction evidence="7">
        <text>dUTP + H2O = dUMP + diphosphate + H(+)</text>
        <dbReference type="Rhea" id="RHEA:10248"/>
        <dbReference type="ChEBI" id="CHEBI:15377"/>
        <dbReference type="ChEBI" id="CHEBI:15378"/>
        <dbReference type="ChEBI" id="CHEBI:33019"/>
        <dbReference type="ChEBI" id="CHEBI:61555"/>
        <dbReference type="ChEBI" id="CHEBI:246422"/>
        <dbReference type="EC" id="3.6.1.23"/>
    </reaction>
</comment>
<dbReference type="InterPro" id="IPR033704">
    <property type="entry name" value="dUTPase_trimeric"/>
</dbReference>
<dbReference type="PANTHER" id="PTHR11241">
    <property type="entry name" value="DEOXYURIDINE 5'-TRIPHOSPHATE NUCLEOTIDOHYDROLASE"/>
    <property type="match status" value="1"/>
</dbReference>